<dbReference type="GO" id="GO:0046872">
    <property type="term" value="F:metal ion binding"/>
    <property type="evidence" value="ECO:0007669"/>
    <property type="project" value="InterPro"/>
</dbReference>
<keyword evidence="3" id="KW-0732">Signal</keyword>
<dbReference type="GO" id="GO:0006801">
    <property type="term" value="P:superoxide metabolic process"/>
    <property type="evidence" value="ECO:0007669"/>
    <property type="project" value="InterPro"/>
</dbReference>
<dbReference type="AlphaFoldDB" id="A0A919RFE8"/>
<feature type="signal peptide" evidence="3">
    <location>
        <begin position="1"/>
        <end position="17"/>
    </location>
</feature>
<evidence type="ECO:0000259" key="4">
    <source>
        <dbReference type="Pfam" id="PF00080"/>
    </source>
</evidence>
<proteinExistence type="inferred from homology"/>
<reference evidence="5" key="1">
    <citation type="submission" date="2021-01" db="EMBL/GenBank/DDBJ databases">
        <title>Whole genome shotgun sequence of Sinosporangium siamense NBRC 109515.</title>
        <authorList>
            <person name="Komaki H."/>
            <person name="Tamura T."/>
        </authorList>
    </citation>
    <scope>NUCLEOTIDE SEQUENCE</scope>
    <source>
        <strain evidence="5">NBRC 109515</strain>
    </source>
</reference>
<name>A0A919RFE8_9ACTN</name>
<dbReference type="PROSITE" id="PS51257">
    <property type="entry name" value="PROKAR_LIPOPROTEIN"/>
    <property type="match status" value="1"/>
</dbReference>
<dbReference type="RefSeq" id="WP_204026033.1">
    <property type="nucleotide sequence ID" value="NZ_BOOW01000019.1"/>
</dbReference>
<feature type="chain" id="PRO_5038362349" description="Superoxide dismutase copper/zinc binding domain-containing protein" evidence="3">
    <location>
        <begin position="18"/>
        <end position="195"/>
    </location>
</feature>
<evidence type="ECO:0000256" key="2">
    <source>
        <dbReference type="SAM" id="MobiDB-lite"/>
    </source>
</evidence>
<dbReference type="Proteomes" id="UP000606172">
    <property type="component" value="Unassembled WGS sequence"/>
</dbReference>
<dbReference type="Pfam" id="PF00080">
    <property type="entry name" value="Sod_Cu"/>
    <property type="match status" value="1"/>
</dbReference>
<dbReference type="Gene3D" id="2.60.40.200">
    <property type="entry name" value="Superoxide dismutase, copper/zinc binding domain"/>
    <property type="match status" value="1"/>
</dbReference>
<accession>A0A919RFE8</accession>
<sequence length="195" mass="20685">MRRLSMLLLVMSTAACGATQTSTQGAHDPTPAPTSIRLVGGGVFVPYTEGVDAVVYDPKLAPKGSNATVTVESVDSTTVSTLTVKKFKPMRTYGAHLHTKPCGAKPDDSGPHFQHDHSHTPGMPSEHLANPRNEVWLDFTTDGTGSATATARQDWSFPPDRLPGSLIIHERATTSQGPEAGTAGARIACLTLKRQ</sequence>
<feature type="region of interest" description="Disordered" evidence="2">
    <location>
        <begin position="105"/>
        <end position="129"/>
    </location>
</feature>
<evidence type="ECO:0000313" key="5">
    <source>
        <dbReference type="EMBL" id="GII92893.1"/>
    </source>
</evidence>
<evidence type="ECO:0000256" key="1">
    <source>
        <dbReference type="ARBA" id="ARBA00010457"/>
    </source>
</evidence>
<comment type="caution">
    <text evidence="5">The sequence shown here is derived from an EMBL/GenBank/DDBJ whole genome shotgun (WGS) entry which is preliminary data.</text>
</comment>
<comment type="similarity">
    <text evidence="1">Belongs to the Cu-Zn superoxide dismutase family.</text>
</comment>
<evidence type="ECO:0000256" key="3">
    <source>
        <dbReference type="SAM" id="SignalP"/>
    </source>
</evidence>
<gene>
    <name evidence="5" type="ORF">Ssi02_31240</name>
</gene>
<dbReference type="InterPro" id="IPR001424">
    <property type="entry name" value="SOD_Cu_Zn_dom"/>
</dbReference>
<organism evidence="5 6">
    <name type="scientific">Sinosporangium siamense</name>
    <dbReference type="NCBI Taxonomy" id="1367973"/>
    <lineage>
        <taxon>Bacteria</taxon>
        <taxon>Bacillati</taxon>
        <taxon>Actinomycetota</taxon>
        <taxon>Actinomycetes</taxon>
        <taxon>Streptosporangiales</taxon>
        <taxon>Streptosporangiaceae</taxon>
        <taxon>Sinosporangium</taxon>
    </lineage>
</organism>
<evidence type="ECO:0000313" key="6">
    <source>
        <dbReference type="Proteomes" id="UP000606172"/>
    </source>
</evidence>
<dbReference type="InterPro" id="IPR036423">
    <property type="entry name" value="SOD-like_Cu/Zn_dom_sf"/>
</dbReference>
<feature type="domain" description="Superoxide dismutase copper/zinc binding" evidence="4">
    <location>
        <begin position="67"/>
        <end position="189"/>
    </location>
</feature>
<dbReference type="EMBL" id="BOOW01000019">
    <property type="protein sequence ID" value="GII92893.1"/>
    <property type="molecule type" value="Genomic_DNA"/>
</dbReference>
<dbReference type="SUPFAM" id="SSF49329">
    <property type="entry name" value="Cu,Zn superoxide dismutase-like"/>
    <property type="match status" value="1"/>
</dbReference>
<feature type="compositionally biased region" description="Basic and acidic residues" evidence="2">
    <location>
        <begin position="105"/>
        <end position="119"/>
    </location>
</feature>
<protein>
    <recommendedName>
        <fullName evidence="4">Superoxide dismutase copper/zinc binding domain-containing protein</fullName>
    </recommendedName>
</protein>
<keyword evidence="6" id="KW-1185">Reference proteome</keyword>